<dbReference type="PANTHER" id="PTHR46832">
    <property type="entry name" value="5'-METHYLTHIOADENOSINE/S-ADENOSYLHOMOCYSTEINE NUCLEOSIDASE"/>
    <property type="match status" value="1"/>
</dbReference>
<reference evidence="3" key="1">
    <citation type="submission" date="2019-02" db="EMBL/GenBank/DDBJ databases">
        <title>Draft genome sequence of Enterococcus sp. Gos25-1.</title>
        <authorList>
            <person name="Tanaka N."/>
            <person name="Shiwa Y."/>
            <person name="Fujita N."/>
        </authorList>
    </citation>
    <scope>NUCLEOTIDE SEQUENCE [LARGE SCALE GENOMIC DNA]</scope>
    <source>
        <strain evidence="3">Gos25-1</strain>
    </source>
</reference>
<protein>
    <submittedName>
        <fullName evidence="2">Phosphorylase</fullName>
    </submittedName>
</protein>
<dbReference type="RefSeq" id="WP_146621555.1">
    <property type="nucleotide sequence ID" value="NZ_BJCC01000008.1"/>
</dbReference>
<dbReference type="OrthoDB" id="9792278at2"/>
<dbReference type="GO" id="GO:0008782">
    <property type="term" value="F:adenosylhomocysteine nucleosidase activity"/>
    <property type="evidence" value="ECO:0007669"/>
    <property type="project" value="TreeGrafter"/>
</dbReference>
<gene>
    <name evidence="2" type="ORF">NRIC_09690</name>
</gene>
<dbReference type="InterPro" id="IPR000845">
    <property type="entry name" value="Nucleoside_phosphorylase_d"/>
</dbReference>
<comment type="caution">
    <text evidence="2">The sequence shown here is derived from an EMBL/GenBank/DDBJ whole genome shotgun (WGS) entry which is preliminary data.</text>
</comment>
<dbReference type="SUPFAM" id="SSF53167">
    <property type="entry name" value="Purine and uridine phosphorylases"/>
    <property type="match status" value="1"/>
</dbReference>
<dbReference type="Pfam" id="PF01048">
    <property type="entry name" value="PNP_UDP_1"/>
    <property type="match status" value="1"/>
</dbReference>
<dbReference type="Gene3D" id="3.40.50.1580">
    <property type="entry name" value="Nucleoside phosphorylase domain"/>
    <property type="match status" value="1"/>
</dbReference>
<accession>A0A4P5PAS2</accession>
<dbReference type="PANTHER" id="PTHR46832:SF1">
    <property type="entry name" value="5'-METHYLTHIOADENOSINE_S-ADENOSYLHOMOCYSTEINE NUCLEOSIDASE"/>
    <property type="match status" value="1"/>
</dbReference>
<dbReference type="GO" id="GO:0008930">
    <property type="term" value="F:methylthioadenosine nucleosidase activity"/>
    <property type="evidence" value="ECO:0007669"/>
    <property type="project" value="TreeGrafter"/>
</dbReference>
<evidence type="ECO:0000313" key="3">
    <source>
        <dbReference type="Proteomes" id="UP000290567"/>
    </source>
</evidence>
<evidence type="ECO:0000259" key="1">
    <source>
        <dbReference type="Pfam" id="PF01048"/>
    </source>
</evidence>
<dbReference type="InterPro" id="IPR035994">
    <property type="entry name" value="Nucleoside_phosphorylase_sf"/>
</dbReference>
<feature type="domain" description="Nucleoside phosphorylase" evidence="1">
    <location>
        <begin position="2"/>
        <end position="192"/>
    </location>
</feature>
<dbReference type="EMBL" id="BJCC01000008">
    <property type="protein sequence ID" value="GCF93078.1"/>
    <property type="molecule type" value="Genomic_DNA"/>
</dbReference>
<dbReference type="GO" id="GO:0019284">
    <property type="term" value="P:L-methionine salvage from S-adenosylmethionine"/>
    <property type="evidence" value="ECO:0007669"/>
    <property type="project" value="TreeGrafter"/>
</dbReference>
<dbReference type="AlphaFoldDB" id="A0A4P5PAS2"/>
<dbReference type="GO" id="GO:0005829">
    <property type="term" value="C:cytosol"/>
    <property type="evidence" value="ECO:0007669"/>
    <property type="project" value="TreeGrafter"/>
</dbReference>
<keyword evidence="3" id="KW-1185">Reference proteome</keyword>
<dbReference type="CDD" id="cd09008">
    <property type="entry name" value="MTAN"/>
    <property type="match status" value="1"/>
</dbReference>
<sequence length="220" mass="24874">MKIGIVCAMELEIQPLIDRLAPVQKFEYLGRKFYVSNQVSHQFILLCSGQGKTNSSIFTQVLLEKFSPELVLNIGICGGISSNSSLSDIYLGKKYCHYDIRKKQSQLKFPYQLFYEADKDAIHLFSKHDPSLKIGNFGTGEGFVTTSEQRTTLISEFHIDCVDMESASIAQCCFLNDINFLSIRIVSDKANSQAVNIGEMKQKKLMSKIFNLICLIFKIE</sequence>
<dbReference type="Proteomes" id="UP000290567">
    <property type="component" value="Unassembled WGS sequence"/>
</dbReference>
<proteinExistence type="predicted"/>
<dbReference type="GO" id="GO:0009116">
    <property type="term" value="P:nucleoside metabolic process"/>
    <property type="evidence" value="ECO:0007669"/>
    <property type="project" value="InterPro"/>
</dbReference>
<name>A0A4P5PAS2_9ENTE</name>
<organism evidence="2 3">
    <name type="scientific">Enterococcus florum</name>
    <dbReference type="NCBI Taxonomy" id="2480627"/>
    <lineage>
        <taxon>Bacteria</taxon>
        <taxon>Bacillati</taxon>
        <taxon>Bacillota</taxon>
        <taxon>Bacilli</taxon>
        <taxon>Lactobacillales</taxon>
        <taxon>Enterococcaceae</taxon>
        <taxon>Enterococcus</taxon>
    </lineage>
</organism>
<evidence type="ECO:0000313" key="2">
    <source>
        <dbReference type="EMBL" id="GCF93078.1"/>
    </source>
</evidence>